<evidence type="ECO:0000256" key="6">
    <source>
        <dbReference type="SAM" id="MobiDB-lite"/>
    </source>
</evidence>
<dbReference type="RefSeq" id="WP_341402851.1">
    <property type="nucleotide sequence ID" value="NZ_JBBUKT010000001.1"/>
</dbReference>
<dbReference type="Gene3D" id="1.10.1740.10">
    <property type="match status" value="1"/>
</dbReference>
<keyword evidence="2" id="KW-0805">Transcription regulation</keyword>
<dbReference type="PANTHER" id="PTHR43133">
    <property type="entry name" value="RNA POLYMERASE ECF-TYPE SIGMA FACTO"/>
    <property type="match status" value="1"/>
</dbReference>
<keyword evidence="5" id="KW-0804">Transcription</keyword>
<evidence type="ECO:0000256" key="4">
    <source>
        <dbReference type="ARBA" id="ARBA00023125"/>
    </source>
</evidence>
<feature type="domain" description="RNA polymerase sigma factor 70 region 4 type 2" evidence="7">
    <location>
        <begin position="118"/>
        <end position="168"/>
    </location>
</feature>
<dbReference type="InterPro" id="IPR013324">
    <property type="entry name" value="RNA_pol_sigma_r3/r4-like"/>
</dbReference>
<dbReference type="Pfam" id="PF08281">
    <property type="entry name" value="Sigma70_r4_2"/>
    <property type="match status" value="1"/>
</dbReference>
<dbReference type="Gene3D" id="1.10.10.10">
    <property type="entry name" value="Winged helix-like DNA-binding domain superfamily/Winged helix DNA-binding domain"/>
    <property type="match status" value="1"/>
</dbReference>
<evidence type="ECO:0000256" key="2">
    <source>
        <dbReference type="ARBA" id="ARBA00023015"/>
    </source>
</evidence>
<evidence type="ECO:0000256" key="3">
    <source>
        <dbReference type="ARBA" id="ARBA00023082"/>
    </source>
</evidence>
<dbReference type="CDD" id="cd06171">
    <property type="entry name" value="Sigma70_r4"/>
    <property type="match status" value="1"/>
</dbReference>
<protein>
    <submittedName>
        <fullName evidence="8">Sigma-70 family RNA polymerase sigma factor</fullName>
    </submittedName>
</protein>
<evidence type="ECO:0000256" key="5">
    <source>
        <dbReference type="ARBA" id="ARBA00023163"/>
    </source>
</evidence>
<dbReference type="InterPro" id="IPR039425">
    <property type="entry name" value="RNA_pol_sigma-70-like"/>
</dbReference>
<feature type="region of interest" description="Disordered" evidence="6">
    <location>
        <begin position="632"/>
        <end position="653"/>
    </location>
</feature>
<gene>
    <name evidence="8" type="ORF">WKV53_02945</name>
</gene>
<evidence type="ECO:0000313" key="8">
    <source>
        <dbReference type="EMBL" id="MEK7949434.1"/>
    </source>
</evidence>
<dbReference type="InterPro" id="IPR013249">
    <property type="entry name" value="RNA_pol_sigma70_r4_t2"/>
</dbReference>
<accession>A0ABU9ANZ5</accession>
<organism evidence="8 9">
    <name type="scientific">Luteolibacter soli</name>
    <dbReference type="NCBI Taxonomy" id="3135280"/>
    <lineage>
        <taxon>Bacteria</taxon>
        <taxon>Pseudomonadati</taxon>
        <taxon>Verrucomicrobiota</taxon>
        <taxon>Verrucomicrobiia</taxon>
        <taxon>Verrucomicrobiales</taxon>
        <taxon>Verrucomicrobiaceae</taxon>
        <taxon>Luteolibacter</taxon>
    </lineage>
</organism>
<dbReference type="Proteomes" id="UP001371305">
    <property type="component" value="Unassembled WGS sequence"/>
</dbReference>
<sequence length="653" mass="71229">MSDRPDASLLEAWSAEGSEEAFAVLARRYGGLLYHAALRRTGRDDLAGEAAQNSLLILARKAPRLTHLPTLAGWLHRTACYEASKLLRRESRHQARMKHLPLPDDDGDSAWKDAAPLLDQALDDLPEKDRQVIFLKYFDGLSFEQMARQFGGEPAAWRQRGSRAVERLRLSLTKRGIAVSSAALGSGLGTSLTQAAPPAVAASLGATPAAVAALSWKTLTLHSLHLMKIKPAVVIAAVLLLSLAPLGMQAMAISDARQRIALLESSNLVVSSGSSSRQTPASDRSAAPVNLLVLADALLAAKEGDLVKRFTTEKKVEAMSADELERLLVESTSLELGPEQRNALVYALYRQFCLRAQVSGLPSERVVGLALRLSPFMKPGDGSIWNLAGDNLNRWADQNPEEAAAWYRENSSLSRSADAAVVGARAFDGLYLRSPEDAAAFFRSLSDERRQAVIGGGAGLKHPEVMVGLAGEMSDPVQRGQALNQIFSTAGERSTGEIRGWIDQLQPSNSEASQWISLAAGRFTQEMSLEQVAKKLDWVRETAAGLDPSEAAGVFLDGVGYAVPNRVKEVLDAEWERHPDERMLATYISRCMFSEDRILDAIPRSQLITDRSLRDSALQMMLLSSREREDARELARKGGMAQEEIDRLIPRKP</sequence>
<keyword evidence="4" id="KW-0238">DNA-binding</keyword>
<feature type="compositionally biased region" description="Basic and acidic residues" evidence="6">
    <location>
        <begin position="644"/>
        <end position="653"/>
    </location>
</feature>
<dbReference type="InterPro" id="IPR036388">
    <property type="entry name" value="WH-like_DNA-bd_sf"/>
</dbReference>
<dbReference type="NCBIfam" id="TIGR02937">
    <property type="entry name" value="sigma70-ECF"/>
    <property type="match status" value="1"/>
</dbReference>
<evidence type="ECO:0000313" key="9">
    <source>
        <dbReference type="Proteomes" id="UP001371305"/>
    </source>
</evidence>
<dbReference type="InterPro" id="IPR014284">
    <property type="entry name" value="RNA_pol_sigma-70_dom"/>
</dbReference>
<comment type="similarity">
    <text evidence="1">Belongs to the sigma-70 factor family. ECF subfamily.</text>
</comment>
<keyword evidence="3" id="KW-0731">Sigma factor</keyword>
<evidence type="ECO:0000256" key="1">
    <source>
        <dbReference type="ARBA" id="ARBA00010641"/>
    </source>
</evidence>
<proteinExistence type="inferred from homology"/>
<dbReference type="SUPFAM" id="SSF88659">
    <property type="entry name" value="Sigma3 and sigma4 domains of RNA polymerase sigma factors"/>
    <property type="match status" value="1"/>
</dbReference>
<comment type="caution">
    <text evidence="8">The sequence shown here is derived from an EMBL/GenBank/DDBJ whole genome shotgun (WGS) entry which is preliminary data.</text>
</comment>
<dbReference type="PANTHER" id="PTHR43133:SF8">
    <property type="entry name" value="RNA POLYMERASE SIGMA FACTOR HI_1459-RELATED"/>
    <property type="match status" value="1"/>
</dbReference>
<dbReference type="InterPro" id="IPR013325">
    <property type="entry name" value="RNA_pol_sigma_r2"/>
</dbReference>
<dbReference type="SUPFAM" id="SSF88946">
    <property type="entry name" value="Sigma2 domain of RNA polymerase sigma factors"/>
    <property type="match status" value="1"/>
</dbReference>
<dbReference type="EMBL" id="JBBUKT010000001">
    <property type="protein sequence ID" value="MEK7949434.1"/>
    <property type="molecule type" value="Genomic_DNA"/>
</dbReference>
<name>A0ABU9ANZ5_9BACT</name>
<keyword evidence="9" id="KW-1185">Reference proteome</keyword>
<reference evidence="8 9" key="1">
    <citation type="submission" date="2024-04" db="EMBL/GenBank/DDBJ databases">
        <title>Luteolibacter sp. isolated from soil.</title>
        <authorList>
            <person name="An J."/>
        </authorList>
    </citation>
    <scope>NUCLEOTIDE SEQUENCE [LARGE SCALE GENOMIC DNA]</scope>
    <source>
        <strain evidence="8 9">Y139</strain>
    </source>
</reference>
<evidence type="ECO:0000259" key="7">
    <source>
        <dbReference type="Pfam" id="PF08281"/>
    </source>
</evidence>